<reference evidence="2 3" key="1">
    <citation type="submission" date="2016-10" db="EMBL/GenBank/DDBJ databases">
        <authorList>
            <person name="de Groot N.N."/>
        </authorList>
    </citation>
    <scope>NUCLEOTIDE SEQUENCE [LARGE SCALE GENOMIC DNA]</scope>
    <source>
        <strain evidence="2 3">DSM 21771</strain>
    </source>
</reference>
<name>A0A1G8RS42_9BACI</name>
<dbReference type="AlphaFoldDB" id="A0A1G8RS42"/>
<feature type="compositionally biased region" description="Basic and acidic residues" evidence="1">
    <location>
        <begin position="74"/>
        <end position="95"/>
    </location>
</feature>
<evidence type="ECO:0000256" key="1">
    <source>
        <dbReference type="SAM" id="MobiDB-lite"/>
    </source>
</evidence>
<evidence type="ECO:0000313" key="3">
    <source>
        <dbReference type="Proteomes" id="UP000198853"/>
    </source>
</evidence>
<dbReference type="Proteomes" id="UP000198853">
    <property type="component" value="Unassembled WGS sequence"/>
</dbReference>
<keyword evidence="3" id="KW-1185">Reference proteome</keyword>
<proteinExistence type="predicted"/>
<sequence>MSDAEIDHLTLKNYGWRMKAIQLKRADIERDLHLQSWLNQQAKATKETGQGKNKKSKPVFKNFQEFYDHEKRVKQIEGKKTAKDEKKARMAEAAKRVNQGA</sequence>
<dbReference type="EMBL" id="FNEN01000020">
    <property type="protein sequence ID" value="SDJ19787.1"/>
    <property type="molecule type" value="Genomic_DNA"/>
</dbReference>
<gene>
    <name evidence="2" type="ORF">SAMN04488123_12016</name>
</gene>
<protein>
    <recommendedName>
        <fullName evidence="4">Phage protein</fullName>
    </recommendedName>
</protein>
<evidence type="ECO:0000313" key="2">
    <source>
        <dbReference type="EMBL" id="SDJ19787.1"/>
    </source>
</evidence>
<organism evidence="2 3">
    <name type="scientific">Natribacillus halophilus</name>
    <dbReference type="NCBI Taxonomy" id="549003"/>
    <lineage>
        <taxon>Bacteria</taxon>
        <taxon>Bacillati</taxon>
        <taxon>Bacillota</taxon>
        <taxon>Bacilli</taxon>
        <taxon>Bacillales</taxon>
        <taxon>Bacillaceae</taxon>
        <taxon>Natribacillus</taxon>
    </lineage>
</organism>
<accession>A0A1G8RS42</accession>
<evidence type="ECO:0008006" key="4">
    <source>
        <dbReference type="Google" id="ProtNLM"/>
    </source>
</evidence>
<feature type="region of interest" description="Disordered" evidence="1">
    <location>
        <begin position="74"/>
        <end position="101"/>
    </location>
</feature>